<protein>
    <submittedName>
        <fullName evidence="4">Uncharacterized protein LOC106179812</fullName>
    </submittedName>
</protein>
<dbReference type="AlphaFoldDB" id="A0A1S3K8S2"/>
<evidence type="ECO:0000313" key="4">
    <source>
        <dbReference type="RefSeq" id="XP_013419035.2"/>
    </source>
</evidence>
<proteinExistence type="predicted"/>
<feature type="region of interest" description="Disordered" evidence="2">
    <location>
        <begin position="294"/>
        <end position="315"/>
    </location>
</feature>
<dbReference type="Proteomes" id="UP000085678">
    <property type="component" value="Unplaced"/>
</dbReference>
<keyword evidence="3" id="KW-1185">Reference proteome</keyword>
<name>A0A1S3K8S2_LINAN</name>
<reference evidence="4" key="1">
    <citation type="submission" date="2025-08" db="UniProtKB">
        <authorList>
            <consortium name="RefSeq"/>
        </authorList>
    </citation>
    <scope>IDENTIFICATION</scope>
    <source>
        <tissue evidence="4">Gonads</tissue>
    </source>
</reference>
<evidence type="ECO:0000256" key="2">
    <source>
        <dbReference type="SAM" id="MobiDB-lite"/>
    </source>
</evidence>
<dbReference type="InParanoid" id="A0A1S3K8S2"/>
<gene>
    <name evidence="4" type="primary">LOC106179812</name>
</gene>
<evidence type="ECO:0000256" key="1">
    <source>
        <dbReference type="SAM" id="Coils"/>
    </source>
</evidence>
<feature type="compositionally biased region" description="Basic and acidic residues" evidence="2">
    <location>
        <begin position="301"/>
        <end position="315"/>
    </location>
</feature>
<sequence length="315" mass="37498">MSLLRYFRDRCRRRDRVQILPGERLSLREELEKLEGNNVRFKELIETPSFDADTICSCKVCMQDLEIYDTNEYPPMQGVREKRRDTLFTNKLRNSPPQAPPIPPYPEYIELSAYHEVPYSYEIREIMRNVKRCPYLNEMTSWYQSKLDNFLKRKIKVKKILTQERRHLEQLQREIKETGRYISLTEEEIRKLKSEIERKRLALSDDIFENIPILEKNVKKEGAAMYEAYRKVATRQEADDLISVIQAEMRMLKQALLLVRCKKSKMRRSLAERQAESVTSILWSAALGFENNRENRKKNDRKNITKNDAPKETAL</sequence>
<evidence type="ECO:0000313" key="3">
    <source>
        <dbReference type="Proteomes" id="UP000085678"/>
    </source>
</evidence>
<accession>A0A1S3K8S2</accession>
<feature type="coiled-coil region" evidence="1">
    <location>
        <begin position="154"/>
        <end position="202"/>
    </location>
</feature>
<dbReference type="KEGG" id="lak:106179812"/>
<keyword evidence="1" id="KW-0175">Coiled coil</keyword>
<organism evidence="3 4">
    <name type="scientific">Lingula anatina</name>
    <name type="common">Brachiopod</name>
    <name type="synonym">Lingula unguis</name>
    <dbReference type="NCBI Taxonomy" id="7574"/>
    <lineage>
        <taxon>Eukaryota</taxon>
        <taxon>Metazoa</taxon>
        <taxon>Spiralia</taxon>
        <taxon>Lophotrochozoa</taxon>
        <taxon>Brachiopoda</taxon>
        <taxon>Linguliformea</taxon>
        <taxon>Lingulata</taxon>
        <taxon>Lingulida</taxon>
        <taxon>Linguloidea</taxon>
        <taxon>Lingulidae</taxon>
        <taxon>Lingula</taxon>
    </lineage>
</organism>
<dbReference type="RefSeq" id="XP_013419035.2">
    <property type="nucleotide sequence ID" value="XM_013563581.2"/>
</dbReference>
<dbReference type="GeneID" id="106179812"/>